<evidence type="ECO:0000256" key="1">
    <source>
        <dbReference type="SAM" id="MobiDB-lite"/>
    </source>
</evidence>
<evidence type="ECO:0000313" key="3">
    <source>
        <dbReference type="Proteomes" id="UP001596023"/>
    </source>
</evidence>
<feature type="region of interest" description="Disordered" evidence="1">
    <location>
        <begin position="77"/>
        <end position="98"/>
    </location>
</feature>
<sequence length="98" mass="11335">MSKHILTPGFANIPIQDLLLWVKVFKNDGITSAEEIQKELTLIDDLLTLQKSQSLLKRKRRLKDQLEDRIGAELGLSPSYPTHKTNKKIAKNNRKWKQ</sequence>
<organism evidence="2 3">
    <name type="scientific">Dysgonomonas termitidis</name>
    <dbReference type="NCBI Taxonomy" id="1516126"/>
    <lineage>
        <taxon>Bacteria</taxon>
        <taxon>Pseudomonadati</taxon>
        <taxon>Bacteroidota</taxon>
        <taxon>Bacteroidia</taxon>
        <taxon>Bacteroidales</taxon>
        <taxon>Dysgonomonadaceae</taxon>
        <taxon>Dysgonomonas</taxon>
    </lineage>
</organism>
<dbReference type="EMBL" id="JBHSGN010000115">
    <property type="protein sequence ID" value="MFC4675709.1"/>
    <property type="molecule type" value="Genomic_DNA"/>
</dbReference>
<accession>A0ABV9L0G5</accession>
<evidence type="ECO:0000313" key="2">
    <source>
        <dbReference type="EMBL" id="MFC4675709.1"/>
    </source>
</evidence>
<reference evidence="3" key="1">
    <citation type="journal article" date="2019" name="Int. J. Syst. Evol. Microbiol.">
        <title>The Global Catalogue of Microorganisms (GCM) 10K type strain sequencing project: providing services to taxonomists for standard genome sequencing and annotation.</title>
        <authorList>
            <consortium name="The Broad Institute Genomics Platform"/>
            <consortium name="The Broad Institute Genome Sequencing Center for Infectious Disease"/>
            <person name="Wu L."/>
            <person name="Ma J."/>
        </authorList>
    </citation>
    <scope>NUCLEOTIDE SEQUENCE [LARGE SCALE GENOMIC DNA]</scope>
    <source>
        <strain evidence="3">CCUG 66188</strain>
    </source>
</reference>
<gene>
    <name evidence="2" type="ORF">ACFO6W_18635</name>
</gene>
<name>A0ABV9L0G5_9BACT</name>
<feature type="compositionally biased region" description="Basic residues" evidence="1">
    <location>
        <begin position="84"/>
        <end position="98"/>
    </location>
</feature>
<comment type="caution">
    <text evidence="2">The sequence shown here is derived from an EMBL/GenBank/DDBJ whole genome shotgun (WGS) entry which is preliminary data.</text>
</comment>
<proteinExistence type="predicted"/>
<dbReference type="Proteomes" id="UP001596023">
    <property type="component" value="Unassembled WGS sequence"/>
</dbReference>
<dbReference type="RefSeq" id="WP_379999188.1">
    <property type="nucleotide sequence ID" value="NZ_JBHSGN010000115.1"/>
</dbReference>
<protein>
    <submittedName>
        <fullName evidence="2">Uncharacterized protein</fullName>
    </submittedName>
</protein>
<keyword evidence="3" id="KW-1185">Reference proteome</keyword>